<dbReference type="Gene3D" id="1.10.4160.10">
    <property type="entry name" value="Hydantoin permease"/>
    <property type="match status" value="1"/>
</dbReference>
<evidence type="ECO:0000256" key="6">
    <source>
        <dbReference type="SAM" id="Phobius"/>
    </source>
</evidence>
<dbReference type="PANTHER" id="PTHR30618">
    <property type="entry name" value="NCS1 FAMILY PURINE/PYRIMIDINE TRANSPORTER"/>
    <property type="match status" value="1"/>
</dbReference>
<dbReference type="NCBIfam" id="TIGR00800">
    <property type="entry name" value="ncs1"/>
    <property type="match status" value="1"/>
</dbReference>
<accession>M3K532</accession>
<feature type="transmembrane region" description="Helical" evidence="6">
    <location>
        <begin position="442"/>
        <end position="461"/>
    </location>
</feature>
<comment type="subcellular location">
    <subcellularLocation>
        <location evidence="1">Membrane</location>
        <topology evidence="1">Multi-pass membrane protein</topology>
    </subcellularLocation>
</comment>
<feature type="transmembrane region" description="Helical" evidence="6">
    <location>
        <begin position="118"/>
        <end position="138"/>
    </location>
</feature>
<evidence type="ECO:0000256" key="1">
    <source>
        <dbReference type="ARBA" id="ARBA00004141"/>
    </source>
</evidence>
<dbReference type="EMBL" id="AOGT01000285">
    <property type="protein sequence ID" value="EMG50385.1"/>
    <property type="molecule type" value="Genomic_DNA"/>
</dbReference>
<dbReference type="HOGENOM" id="CLU_021555_2_2_1"/>
<feature type="transmembrane region" description="Helical" evidence="6">
    <location>
        <begin position="493"/>
        <end position="513"/>
    </location>
</feature>
<evidence type="ECO:0000256" key="3">
    <source>
        <dbReference type="ARBA" id="ARBA00022692"/>
    </source>
</evidence>
<comment type="similarity">
    <text evidence="2">Belongs to the purine-cytosine permease (2.A.39) family.</text>
</comment>
<dbReference type="InterPro" id="IPR012681">
    <property type="entry name" value="NCS1"/>
</dbReference>
<dbReference type="AlphaFoldDB" id="M3K532"/>
<organism evidence="7 8">
    <name type="scientific">Candida maltosa (strain Xu316)</name>
    <name type="common">Yeast</name>
    <dbReference type="NCBI Taxonomy" id="1245528"/>
    <lineage>
        <taxon>Eukaryota</taxon>
        <taxon>Fungi</taxon>
        <taxon>Dikarya</taxon>
        <taxon>Ascomycota</taxon>
        <taxon>Saccharomycotina</taxon>
        <taxon>Pichiomycetes</taxon>
        <taxon>Debaryomycetaceae</taxon>
        <taxon>Candida/Lodderomyces clade</taxon>
        <taxon>Candida</taxon>
    </lineage>
</organism>
<name>M3K532_CANMX</name>
<dbReference type="InterPro" id="IPR001248">
    <property type="entry name" value="Pur-cyt_permease"/>
</dbReference>
<gene>
    <name evidence="7" type="ORF">G210_4572</name>
</gene>
<dbReference type="OrthoDB" id="2018619at2759"/>
<evidence type="ECO:0000313" key="7">
    <source>
        <dbReference type="EMBL" id="EMG50385.1"/>
    </source>
</evidence>
<evidence type="ECO:0000256" key="2">
    <source>
        <dbReference type="ARBA" id="ARBA00008974"/>
    </source>
</evidence>
<feature type="transmembrane region" description="Helical" evidence="6">
    <location>
        <begin position="242"/>
        <end position="260"/>
    </location>
</feature>
<feature type="transmembrane region" description="Helical" evidence="6">
    <location>
        <begin position="413"/>
        <end position="430"/>
    </location>
</feature>
<evidence type="ECO:0008006" key="9">
    <source>
        <dbReference type="Google" id="ProtNLM"/>
    </source>
</evidence>
<dbReference type="Pfam" id="PF02133">
    <property type="entry name" value="Transp_cyt_pur"/>
    <property type="match status" value="1"/>
</dbReference>
<feature type="transmembrane region" description="Helical" evidence="6">
    <location>
        <begin position="213"/>
        <end position="230"/>
    </location>
</feature>
<keyword evidence="3 6" id="KW-0812">Transmembrane</keyword>
<evidence type="ECO:0000256" key="4">
    <source>
        <dbReference type="ARBA" id="ARBA00022989"/>
    </source>
</evidence>
<protein>
    <recommendedName>
        <fullName evidence="9">Uracil permease</fullName>
    </recommendedName>
</protein>
<dbReference type="CDD" id="cd11482">
    <property type="entry name" value="SLC-NCS1sbd_NRT1-like"/>
    <property type="match status" value="1"/>
</dbReference>
<dbReference type="GO" id="GO:0005886">
    <property type="term" value="C:plasma membrane"/>
    <property type="evidence" value="ECO:0007669"/>
    <property type="project" value="TreeGrafter"/>
</dbReference>
<dbReference type="GO" id="GO:0015205">
    <property type="term" value="F:nucleobase transmembrane transporter activity"/>
    <property type="evidence" value="ECO:0007669"/>
    <property type="project" value="TreeGrafter"/>
</dbReference>
<dbReference type="eggNOG" id="KOG2466">
    <property type="taxonomic scope" value="Eukaryota"/>
</dbReference>
<dbReference type="InterPro" id="IPR045225">
    <property type="entry name" value="Uracil/uridine/allantoin_perm"/>
</dbReference>
<sequence>MSHQKPTSVKKVKDEDVSTQIYEDEVIIDVSDEDKPEEKPMTFWQKLTRTLEVQPRGNLSTAQMFLYNYDLRPVEEARRQWSWYNYVFLWISDSFNINTWQIAATGIQAGGMNWWQTWLSVWLGYALCGIFVSIGARVGTLYHISFPVSIRASFGIYGSLWPVLNRVFMACIWYAVQTAIAGPTFELMLHSIFGKNLPERIHDGIGDKDLSTFQFLGIFLFWLFELPFLWFQPHKIRHLFTVKAYVVPVAGIAFLIWTIVKAGGVGPVFRQKATVEGSDLAWAFVESTFTSLANFCTLIINAPDFSRFAKQPSFAMKYLVYTLSIPICFSLTSLIGILVTSASQAMYGEAYWSPLDVLKTFLDDYTPGNRAGVFFLSAAFALAQLGTNISANSLSFGTDCAALLPRFLNIRRGSYLCAFLALAVCPWKLISSSSKFTTYLSAYAVFLSSVAGVVACDYFFIRRGYLKVIDLYTLSDKQDPTKYSLYRYNKIGVNWRAFAAYICGILPNIVGFVGATGAREVPIGATKVYRLNFFMGFFTAWIVYSILCYFFPVPVGIKKIGFFEKGWFEEWPDVESFDEELVGRKRVSEKSYDMEEGSSSGTNWKAKFKLN</sequence>
<evidence type="ECO:0000313" key="8">
    <source>
        <dbReference type="Proteomes" id="UP000011777"/>
    </source>
</evidence>
<keyword evidence="5 6" id="KW-0472">Membrane</keyword>
<feature type="transmembrane region" description="Helical" evidence="6">
    <location>
        <begin position="320"/>
        <end position="347"/>
    </location>
</feature>
<dbReference type="OMA" id="WGSFWPI"/>
<dbReference type="STRING" id="1245528.M3K532"/>
<feature type="transmembrane region" description="Helical" evidence="6">
    <location>
        <begin position="367"/>
        <end position="385"/>
    </location>
</feature>
<proteinExistence type="inferred from homology"/>
<dbReference type="Proteomes" id="UP000011777">
    <property type="component" value="Unassembled WGS sequence"/>
</dbReference>
<keyword evidence="4 6" id="KW-1133">Transmembrane helix</keyword>
<keyword evidence="8" id="KW-1185">Reference proteome</keyword>
<feature type="transmembrane region" description="Helical" evidence="6">
    <location>
        <begin position="533"/>
        <end position="551"/>
    </location>
</feature>
<evidence type="ECO:0000256" key="5">
    <source>
        <dbReference type="ARBA" id="ARBA00023136"/>
    </source>
</evidence>
<dbReference type="FunFam" id="1.10.4160.10:FF:000001">
    <property type="entry name" value="Uracil permease, putative"/>
    <property type="match status" value="1"/>
</dbReference>
<comment type="caution">
    <text evidence="7">The sequence shown here is derived from an EMBL/GenBank/DDBJ whole genome shotgun (WGS) entry which is preliminary data.</text>
</comment>
<dbReference type="PANTHER" id="PTHR30618:SF2">
    <property type="entry name" value="ALLANTOIN PERMEASE-RELATED"/>
    <property type="match status" value="1"/>
</dbReference>
<feature type="transmembrane region" description="Helical" evidence="6">
    <location>
        <begin position="280"/>
        <end position="300"/>
    </location>
</feature>
<reference evidence="7 8" key="1">
    <citation type="submission" date="2013-02" db="EMBL/GenBank/DDBJ databases">
        <title>Genome sequence of Candida maltosa Xu316, a potential industrial strain for xylitol and ethanol production.</title>
        <authorList>
            <person name="Yu J."/>
            <person name="Wang Q."/>
            <person name="Geng X."/>
            <person name="Bao W."/>
            <person name="He P."/>
            <person name="Cai J."/>
        </authorList>
    </citation>
    <scope>NUCLEOTIDE SEQUENCE [LARGE SCALE GENOMIC DNA]</scope>
    <source>
        <strain evidence="8">Xu316</strain>
    </source>
</reference>